<protein>
    <recommendedName>
        <fullName evidence="3">YwdI family protein</fullName>
    </recommendedName>
</protein>
<accession>A0A3T0I748</accession>
<sequence length="104" mass="11703">MNISVQKLLAKMEEELNQAKAAPKQESLRERVHSIKILCELILEENQLKTAESWNEPVISRPVPVAVQQQGVPIPIPISQPVSTFQPKKLELDDEANGDSLFDF</sequence>
<keyword evidence="2" id="KW-1185">Reference proteome</keyword>
<gene>
    <name evidence="1" type="ORF">CHR53_27335</name>
</gene>
<dbReference type="KEGG" id="nmk:CHR53_27335"/>
<dbReference type="STRING" id="1193713.GCA_001636315_02381"/>
<evidence type="ECO:0008006" key="3">
    <source>
        <dbReference type="Google" id="ProtNLM"/>
    </source>
</evidence>
<proteinExistence type="predicted"/>
<dbReference type="InterPro" id="IPR035218">
    <property type="entry name" value="DUF5327"/>
</dbReference>
<reference evidence="1 2" key="1">
    <citation type="submission" date="2017-07" db="EMBL/GenBank/DDBJ databases">
        <title>The complete genome sequence of Bacillus mesonae strain H20-5, an efficient strain improving plant abiotic stress resistance.</title>
        <authorList>
            <person name="Kim S.Y."/>
            <person name="Song H."/>
            <person name="Sang M.K."/>
            <person name="Weon H.-Y."/>
            <person name="Song J."/>
        </authorList>
    </citation>
    <scope>NUCLEOTIDE SEQUENCE [LARGE SCALE GENOMIC DNA]</scope>
    <source>
        <strain evidence="1 2">H20-5</strain>
    </source>
</reference>
<organism evidence="1 2">
    <name type="scientific">Neobacillus mesonae</name>
    <dbReference type="NCBI Taxonomy" id="1193713"/>
    <lineage>
        <taxon>Bacteria</taxon>
        <taxon>Bacillati</taxon>
        <taxon>Bacillota</taxon>
        <taxon>Bacilli</taxon>
        <taxon>Bacillales</taxon>
        <taxon>Bacillaceae</taxon>
        <taxon>Neobacillus</taxon>
    </lineage>
</organism>
<name>A0A3T0I748_9BACI</name>
<dbReference type="Proteomes" id="UP000282892">
    <property type="component" value="Chromosome"/>
</dbReference>
<dbReference type="EMBL" id="CP022572">
    <property type="protein sequence ID" value="AZU65166.1"/>
    <property type="molecule type" value="Genomic_DNA"/>
</dbReference>
<dbReference type="Pfam" id="PF17261">
    <property type="entry name" value="DUF5327"/>
    <property type="match status" value="1"/>
</dbReference>
<dbReference type="AlphaFoldDB" id="A0A3T0I748"/>
<dbReference type="OrthoDB" id="2361717at2"/>
<evidence type="ECO:0000313" key="2">
    <source>
        <dbReference type="Proteomes" id="UP000282892"/>
    </source>
</evidence>
<evidence type="ECO:0000313" key="1">
    <source>
        <dbReference type="EMBL" id="AZU65166.1"/>
    </source>
</evidence>
<dbReference type="RefSeq" id="WP_127489456.1">
    <property type="nucleotide sequence ID" value="NZ_CP022572.1"/>
</dbReference>